<evidence type="ECO:0000313" key="2">
    <source>
        <dbReference type="EMBL" id="CAL1374680.1"/>
    </source>
</evidence>
<accession>A0AAV2DM87</accession>
<proteinExistence type="predicted"/>
<keyword evidence="3" id="KW-1185">Reference proteome</keyword>
<dbReference type="AlphaFoldDB" id="A0AAV2DM87"/>
<feature type="region of interest" description="Disordered" evidence="1">
    <location>
        <begin position="23"/>
        <end position="80"/>
    </location>
</feature>
<dbReference type="EMBL" id="OZ034816">
    <property type="protein sequence ID" value="CAL1374680.1"/>
    <property type="molecule type" value="Genomic_DNA"/>
</dbReference>
<protein>
    <submittedName>
        <fullName evidence="2">Uncharacterized protein</fullName>
    </submittedName>
</protein>
<feature type="compositionally biased region" description="Gly residues" evidence="1">
    <location>
        <begin position="44"/>
        <end position="59"/>
    </location>
</feature>
<sequence>MALTMATRSGALRAVALRAATSRTDQANPIPTKATDEGKFTDGKGCGNRLGWGVEGGGARAKQRESSTTRRTAGIGWTGL</sequence>
<gene>
    <name evidence="2" type="ORF">LTRI10_LOCUS16525</name>
</gene>
<evidence type="ECO:0000313" key="3">
    <source>
        <dbReference type="Proteomes" id="UP001497516"/>
    </source>
</evidence>
<evidence type="ECO:0000256" key="1">
    <source>
        <dbReference type="SAM" id="MobiDB-lite"/>
    </source>
</evidence>
<reference evidence="2 3" key="1">
    <citation type="submission" date="2024-04" db="EMBL/GenBank/DDBJ databases">
        <authorList>
            <person name="Fracassetti M."/>
        </authorList>
    </citation>
    <scope>NUCLEOTIDE SEQUENCE [LARGE SCALE GENOMIC DNA]</scope>
</reference>
<dbReference type="Proteomes" id="UP001497516">
    <property type="component" value="Chromosome 3"/>
</dbReference>
<name>A0AAV2DM87_9ROSI</name>
<organism evidence="2 3">
    <name type="scientific">Linum trigynum</name>
    <dbReference type="NCBI Taxonomy" id="586398"/>
    <lineage>
        <taxon>Eukaryota</taxon>
        <taxon>Viridiplantae</taxon>
        <taxon>Streptophyta</taxon>
        <taxon>Embryophyta</taxon>
        <taxon>Tracheophyta</taxon>
        <taxon>Spermatophyta</taxon>
        <taxon>Magnoliopsida</taxon>
        <taxon>eudicotyledons</taxon>
        <taxon>Gunneridae</taxon>
        <taxon>Pentapetalae</taxon>
        <taxon>rosids</taxon>
        <taxon>fabids</taxon>
        <taxon>Malpighiales</taxon>
        <taxon>Linaceae</taxon>
        <taxon>Linum</taxon>
    </lineage>
</organism>